<proteinExistence type="predicted"/>
<dbReference type="Pfam" id="PF11937">
    <property type="entry name" value="DUF3455"/>
    <property type="match status" value="1"/>
</dbReference>
<dbReference type="EMBL" id="CADIJQ010000025">
    <property type="protein sequence ID" value="CAB3744904.1"/>
    <property type="molecule type" value="Genomic_DNA"/>
</dbReference>
<dbReference type="PANTHER" id="PTHR35567:SF1">
    <property type="entry name" value="CONSERVED FUNGAL PROTEIN (AFU_ORTHOLOGUE AFUA_1G14230)"/>
    <property type="match status" value="1"/>
</dbReference>
<reference evidence="1 2" key="1">
    <citation type="submission" date="2020-04" db="EMBL/GenBank/DDBJ databases">
        <authorList>
            <person name="De Canck E."/>
        </authorList>
    </citation>
    <scope>NUCLEOTIDE SEQUENCE [LARGE SCALE GENOMIC DNA]</scope>
    <source>
        <strain evidence="1 2">LMG 3441</strain>
    </source>
</reference>
<evidence type="ECO:0008006" key="3">
    <source>
        <dbReference type="Google" id="ProtNLM"/>
    </source>
</evidence>
<keyword evidence="2" id="KW-1185">Reference proteome</keyword>
<evidence type="ECO:0000313" key="1">
    <source>
        <dbReference type="EMBL" id="CAB3744904.1"/>
    </source>
</evidence>
<evidence type="ECO:0000313" key="2">
    <source>
        <dbReference type="Proteomes" id="UP000494269"/>
    </source>
</evidence>
<name>A0A6S7B071_9BURK</name>
<sequence>MQKRDSHFLKPPIGLLLSVGLVTLAPLAVANNSLPALMQVPADNAIAWNAPANGHITYVCQTIRTDGAKLAWIIKSASATLGNSSERLSGTYTSPPETWKSADGSALTGMEIVRAHAGADRLYDQLVLANPSVGVGVLTGVTYIQRLVSAGGAPPQTPCTNSNVGEQVKVAYQANYVFWKPN</sequence>
<dbReference type="InterPro" id="IPR021851">
    <property type="entry name" value="DUF3455"/>
</dbReference>
<gene>
    <name evidence="1" type="ORF">LMG3441_06253</name>
</gene>
<dbReference type="AlphaFoldDB" id="A0A6S7B071"/>
<protein>
    <recommendedName>
        <fullName evidence="3">DUF3455 domain-containing protein</fullName>
    </recommendedName>
</protein>
<dbReference type="PANTHER" id="PTHR35567">
    <property type="entry name" value="MALATE DEHYDROGENASE (AFU_ORTHOLOGUE AFUA_2G13800)"/>
    <property type="match status" value="1"/>
</dbReference>
<organism evidence="1 2">
    <name type="scientific">Achromobacter kerstersii</name>
    <dbReference type="NCBI Taxonomy" id="1353890"/>
    <lineage>
        <taxon>Bacteria</taxon>
        <taxon>Pseudomonadati</taxon>
        <taxon>Pseudomonadota</taxon>
        <taxon>Betaproteobacteria</taxon>
        <taxon>Burkholderiales</taxon>
        <taxon>Alcaligenaceae</taxon>
        <taxon>Achromobacter</taxon>
    </lineage>
</organism>
<dbReference type="Proteomes" id="UP000494269">
    <property type="component" value="Unassembled WGS sequence"/>
</dbReference>
<accession>A0A6S7B071</accession>
<dbReference type="RefSeq" id="WP_175172156.1">
    <property type="nucleotide sequence ID" value="NZ_CADIJQ010000025.1"/>
</dbReference>